<accession>A0AAD5X0Q7</accession>
<evidence type="ECO:0000313" key="2">
    <source>
        <dbReference type="Proteomes" id="UP001212841"/>
    </source>
</evidence>
<comment type="caution">
    <text evidence="1">The sequence shown here is derived from an EMBL/GenBank/DDBJ whole genome shotgun (WGS) entry which is preliminary data.</text>
</comment>
<dbReference type="InterPro" id="IPR013927">
    <property type="entry name" value="TF_Opi1_Ccg-8"/>
</dbReference>
<dbReference type="PANTHER" id="PTHR14024:SF49">
    <property type="entry name" value="LIPID STORAGE DROPLETS SURFACE-BINDING PROTEIN 1"/>
    <property type="match status" value="1"/>
</dbReference>
<dbReference type="PANTHER" id="PTHR14024">
    <property type="entry name" value="PERILIPIN"/>
    <property type="match status" value="1"/>
</dbReference>
<dbReference type="GO" id="GO:0019915">
    <property type="term" value="P:lipid storage"/>
    <property type="evidence" value="ECO:0007669"/>
    <property type="project" value="TreeGrafter"/>
</dbReference>
<evidence type="ECO:0000313" key="1">
    <source>
        <dbReference type="EMBL" id="KAJ3038241.1"/>
    </source>
</evidence>
<dbReference type="GO" id="GO:0005811">
    <property type="term" value="C:lipid droplet"/>
    <property type="evidence" value="ECO:0007669"/>
    <property type="project" value="TreeGrafter"/>
</dbReference>
<proteinExistence type="predicted"/>
<dbReference type="GO" id="GO:0005829">
    <property type="term" value="C:cytosol"/>
    <property type="evidence" value="ECO:0007669"/>
    <property type="project" value="TreeGrafter"/>
</dbReference>
<sequence length="126" mass="13813">MSITDLCNVAVVEERSQDHMTIDTPSSMYDTDPDVQLAAEALGGMRHATEDSHHFMQRVSSIPLVHKSINQIGAAYEATKAASQIVKYTTEHVETGMKSITKPVLTKLEPALAPLDRFGCRTLDKA</sequence>
<dbReference type="Proteomes" id="UP001212841">
    <property type="component" value="Unassembled WGS sequence"/>
</dbReference>
<dbReference type="GO" id="GO:0003714">
    <property type="term" value="F:transcription corepressor activity"/>
    <property type="evidence" value="ECO:0007669"/>
    <property type="project" value="InterPro"/>
</dbReference>
<name>A0AAD5X0Q7_9FUNG</name>
<gene>
    <name evidence="1" type="primary">PLIN5</name>
    <name evidence="1" type="ORF">HK097_003221</name>
</gene>
<protein>
    <submittedName>
        <fullName evidence="1">Perilipin-5</fullName>
    </submittedName>
</protein>
<organism evidence="1 2">
    <name type="scientific">Rhizophlyctis rosea</name>
    <dbReference type="NCBI Taxonomy" id="64517"/>
    <lineage>
        <taxon>Eukaryota</taxon>
        <taxon>Fungi</taxon>
        <taxon>Fungi incertae sedis</taxon>
        <taxon>Chytridiomycota</taxon>
        <taxon>Chytridiomycota incertae sedis</taxon>
        <taxon>Chytridiomycetes</taxon>
        <taxon>Rhizophlyctidales</taxon>
        <taxon>Rhizophlyctidaceae</taxon>
        <taxon>Rhizophlyctis</taxon>
    </lineage>
</organism>
<dbReference type="EMBL" id="JADGJD010001748">
    <property type="protein sequence ID" value="KAJ3038241.1"/>
    <property type="molecule type" value="Genomic_DNA"/>
</dbReference>
<keyword evidence="2" id="KW-1185">Reference proteome</keyword>
<dbReference type="GO" id="GO:0010890">
    <property type="term" value="P:positive regulation of triglyceride storage"/>
    <property type="evidence" value="ECO:0007669"/>
    <property type="project" value="TreeGrafter"/>
</dbReference>
<dbReference type="AlphaFoldDB" id="A0AAD5X0Q7"/>
<dbReference type="Pfam" id="PF08618">
    <property type="entry name" value="Opi1"/>
    <property type="match status" value="1"/>
</dbReference>
<reference evidence="1" key="1">
    <citation type="submission" date="2020-05" db="EMBL/GenBank/DDBJ databases">
        <title>Phylogenomic resolution of chytrid fungi.</title>
        <authorList>
            <person name="Stajich J.E."/>
            <person name="Amses K."/>
            <person name="Simmons R."/>
            <person name="Seto K."/>
            <person name="Myers J."/>
            <person name="Bonds A."/>
            <person name="Quandt C.A."/>
            <person name="Barry K."/>
            <person name="Liu P."/>
            <person name="Grigoriev I."/>
            <person name="Longcore J.E."/>
            <person name="James T.Y."/>
        </authorList>
    </citation>
    <scope>NUCLEOTIDE SEQUENCE</scope>
    <source>
        <strain evidence="1">JEL0318</strain>
    </source>
</reference>